<feature type="region of interest" description="Disordered" evidence="1">
    <location>
        <begin position="79"/>
        <end position="101"/>
    </location>
</feature>
<evidence type="ECO:0000313" key="2">
    <source>
        <dbReference type="EMBL" id="GAA0381030.1"/>
    </source>
</evidence>
<keyword evidence="3" id="KW-1185">Reference proteome</keyword>
<dbReference type="Proteomes" id="UP001500063">
    <property type="component" value="Unassembled WGS sequence"/>
</dbReference>
<evidence type="ECO:0000256" key="1">
    <source>
        <dbReference type="SAM" id="MobiDB-lite"/>
    </source>
</evidence>
<organism evidence="2 3">
    <name type="scientific">Streptomyces blastmyceticus</name>
    <dbReference type="NCBI Taxonomy" id="68180"/>
    <lineage>
        <taxon>Bacteria</taxon>
        <taxon>Bacillati</taxon>
        <taxon>Actinomycetota</taxon>
        <taxon>Actinomycetes</taxon>
        <taxon>Kitasatosporales</taxon>
        <taxon>Streptomycetaceae</taxon>
        <taxon>Streptomyces</taxon>
    </lineage>
</organism>
<evidence type="ECO:0000313" key="3">
    <source>
        <dbReference type="Proteomes" id="UP001500063"/>
    </source>
</evidence>
<reference evidence="3" key="1">
    <citation type="journal article" date="2019" name="Int. J. Syst. Evol. Microbiol.">
        <title>The Global Catalogue of Microorganisms (GCM) 10K type strain sequencing project: providing services to taxonomists for standard genome sequencing and annotation.</title>
        <authorList>
            <consortium name="The Broad Institute Genomics Platform"/>
            <consortium name="The Broad Institute Genome Sequencing Center for Infectious Disease"/>
            <person name="Wu L."/>
            <person name="Ma J."/>
        </authorList>
    </citation>
    <scope>NUCLEOTIDE SEQUENCE [LARGE SCALE GENOMIC DNA]</scope>
    <source>
        <strain evidence="3">JCM 4565</strain>
    </source>
</reference>
<dbReference type="EMBL" id="BAAABW010000042">
    <property type="protein sequence ID" value="GAA0381030.1"/>
    <property type="molecule type" value="Genomic_DNA"/>
</dbReference>
<feature type="compositionally biased region" description="Polar residues" evidence="1">
    <location>
        <begin position="91"/>
        <end position="101"/>
    </location>
</feature>
<protein>
    <submittedName>
        <fullName evidence="2">Uncharacterized protein</fullName>
    </submittedName>
</protein>
<gene>
    <name evidence="2" type="ORF">GCM10010319_69340</name>
</gene>
<name>A0ABP3HUW8_9ACTN</name>
<dbReference type="RefSeq" id="WP_344124363.1">
    <property type="nucleotide sequence ID" value="NZ_BAAABW010000042.1"/>
</dbReference>
<comment type="caution">
    <text evidence="2">The sequence shown here is derived from an EMBL/GenBank/DDBJ whole genome shotgun (WGS) entry which is preliminary data.</text>
</comment>
<proteinExistence type="predicted"/>
<sequence length="165" mass="17274">MAADPGTPGPAVFEAATGAHAPAATSPQAREAAVRAAFDGLLQIRRLMNSEAADPLAVPAAWECRRPVRAVALSLEAAGIPPSAVGPDGQRTATGYHVTTGTPPAAARVEWLGPPGSGAQYQQHTELRRCADVLRGLGWEALEYQGPRHHRYLDIEPGPAVPPPR</sequence>
<accession>A0ABP3HUW8</accession>